<dbReference type="Pfam" id="PF03009">
    <property type="entry name" value="GDPD"/>
    <property type="match status" value="1"/>
</dbReference>
<dbReference type="GO" id="GO:0008081">
    <property type="term" value="F:phosphoric diester hydrolase activity"/>
    <property type="evidence" value="ECO:0007669"/>
    <property type="project" value="InterPro"/>
</dbReference>
<dbReference type="Proteomes" id="UP001211015">
    <property type="component" value="Unassembled WGS sequence"/>
</dbReference>
<dbReference type="PANTHER" id="PTHR46211:SF1">
    <property type="entry name" value="GLYCEROPHOSPHODIESTER PHOSPHODIESTERASE, CYTOPLASMIC"/>
    <property type="match status" value="1"/>
</dbReference>
<dbReference type="AlphaFoldDB" id="A0AAW6E2V8"/>
<gene>
    <name evidence="2" type="ORF">PNU62_06990</name>
</gene>
<dbReference type="PANTHER" id="PTHR46211">
    <property type="entry name" value="GLYCEROPHOSPHORYL DIESTER PHOSPHODIESTERASE"/>
    <property type="match status" value="1"/>
</dbReference>
<protein>
    <submittedName>
        <fullName evidence="2">Glycerophosphodiester phosphodiesterase family protein</fullName>
    </submittedName>
</protein>
<dbReference type="Gene3D" id="3.20.20.190">
    <property type="entry name" value="Phosphatidylinositol (PI) phosphodiesterase"/>
    <property type="match status" value="1"/>
</dbReference>
<evidence type="ECO:0000313" key="3">
    <source>
        <dbReference type="Proteomes" id="UP001211015"/>
    </source>
</evidence>
<organism evidence="2 3">
    <name type="scientific">Ruminococcus bicirculans</name>
    <name type="common">ex Wegman et al. 2014</name>
    <dbReference type="NCBI Taxonomy" id="1160721"/>
    <lineage>
        <taxon>Bacteria</taxon>
        <taxon>Bacillati</taxon>
        <taxon>Bacillota</taxon>
        <taxon>Clostridia</taxon>
        <taxon>Eubacteriales</taxon>
        <taxon>Oscillospiraceae</taxon>
        <taxon>Ruminococcus</taxon>
    </lineage>
</organism>
<dbReference type="PROSITE" id="PS51704">
    <property type="entry name" value="GP_PDE"/>
    <property type="match status" value="1"/>
</dbReference>
<feature type="domain" description="GP-PDE" evidence="1">
    <location>
        <begin position="14"/>
        <end position="260"/>
    </location>
</feature>
<dbReference type="InterPro" id="IPR030395">
    <property type="entry name" value="GP_PDE_dom"/>
</dbReference>
<dbReference type="SUPFAM" id="SSF51695">
    <property type="entry name" value="PLC-like phosphodiesterases"/>
    <property type="match status" value="1"/>
</dbReference>
<evidence type="ECO:0000259" key="1">
    <source>
        <dbReference type="PROSITE" id="PS51704"/>
    </source>
</evidence>
<proteinExistence type="predicted"/>
<reference evidence="2" key="1">
    <citation type="submission" date="2023-01" db="EMBL/GenBank/DDBJ databases">
        <title>Human gut microbiome strain richness.</title>
        <authorList>
            <person name="Chen-Liaw A."/>
        </authorList>
    </citation>
    <scope>NUCLEOTIDE SEQUENCE</scope>
    <source>
        <strain evidence="2">1001275st1_F4_1001275B_160808</strain>
    </source>
</reference>
<sequence>MTLIRKEVSHMDFGKYIAHRGLHSELVPENSLTAFRLAVEKCLSIELDVRLTKDCRIVVFHDNDLMRMCGVEGKVFDYTYEQLSAFKLKNSDEKIPLLSEVLKTVDGKVPLLIELKDGAPFGELESRVDHMMKKYKGEFAVQSFNPFSVMWFRFHSPKVTRGQLISKYRKNIDLEYIERFICAQPFIWRFISKPQFIAADLRSISLETAFQAVDIDADLLTWTGRGKELIETASQFSKTVIAEQFPDDFDFSDNWEGSCE</sequence>
<dbReference type="InterPro" id="IPR017946">
    <property type="entry name" value="PLC-like_Pdiesterase_TIM-brl"/>
</dbReference>
<comment type="caution">
    <text evidence="2">The sequence shown here is derived from an EMBL/GenBank/DDBJ whole genome shotgun (WGS) entry which is preliminary data.</text>
</comment>
<name>A0AAW6E2V8_9FIRM</name>
<evidence type="ECO:0000313" key="2">
    <source>
        <dbReference type="EMBL" id="MDB8744758.1"/>
    </source>
</evidence>
<dbReference type="EMBL" id="JAQMLV010000008">
    <property type="protein sequence ID" value="MDB8744758.1"/>
    <property type="molecule type" value="Genomic_DNA"/>
</dbReference>
<accession>A0AAW6E2V8</accession>
<dbReference type="GO" id="GO:0006629">
    <property type="term" value="P:lipid metabolic process"/>
    <property type="evidence" value="ECO:0007669"/>
    <property type="project" value="InterPro"/>
</dbReference>